<keyword evidence="3" id="KW-0675">Receptor</keyword>
<dbReference type="InterPro" id="IPR013783">
    <property type="entry name" value="Ig-like_fold"/>
</dbReference>
<evidence type="ECO:0000313" key="9">
    <source>
        <dbReference type="Proteomes" id="UP000694701"/>
    </source>
</evidence>
<dbReference type="Gene3D" id="2.60.40.10">
    <property type="entry name" value="Immunoglobulins"/>
    <property type="match status" value="1"/>
</dbReference>
<evidence type="ECO:0000256" key="6">
    <source>
        <dbReference type="SAM" id="Phobius"/>
    </source>
</evidence>
<evidence type="ECO:0000256" key="4">
    <source>
        <dbReference type="ARBA" id="ARBA00023319"/>
    </source>
</evidence>
<dbReference type="PANTHER" id="PTHR19367:SF18">
    <property type="entry name" value="T CELL RECEPTOR ALPHA VARIABLE 16"/>
    <property type="match status" value="1"/>
</dbReference>
<dbReference type="PANTHER" id="PTHR19367">
    <property type="entry name" value="T-CELL RECEPTOR ALPHA CHAIN V REGION"/>
    <property type="match status" value="1"/>
</dbReference>
<dbReference type="AlphaFoldDB" id="A0A8C2F280"/>
<evidence type="ECO:0000313" key="8">
    <source>
        <dbReference type="Ensembl" id="ENSCCRP00020049391.1"/>
    </source>
</evidence>
<keyword evidence="5" id="KW-1279">T cell receptor</keyword>
<accession>A0A8C2F280</accession>
<protein>
    <submittedName>
        <fullName evidence="8">T-cell receptor alpha/delta variable 30.0.6</fullName>
    </submittedName>
</protein>
<evidence type="ECO:0000259" key="7">
    <source>
        <dbReference type="PROSITE" id="PS50835"/>
    </source>
</evidence>
<keyword evidence="5" id="KW-0391">Immunity</keyword>
<keyword evidence="6" id="KW-1133">Transmembrane helix</keyword>
<name>A0A8C2F280_CYPCA</name>
<feature type="transmembrane region" description="Helical" evidence="6">
    <location>
        <begin position="99"/>
        <end position="123"/>
    </location>
</feature>
<dbReference type="GO" id="GO:0042101">
    <property type="term" value="C:T cell receptor complex"/>
    <property type="evidence" value="ECO:0007669"/>
    <property type="project" value="UniProtKB-KW"/>
</dbReference>
<dbReference type="SUPFAM" id="SSF48726">
    <property type="entry name" value="Immunoglobulin"/>
    <property type="match status" value="1"/>
</dbReference>
<dbReference type="InterPro" id="IPR003599">
    <property type="entry name" value="Ig_sub"/>
</dbReference>
<dbReference type="SMART" id="SM00409">
    <property type="entry name" value="IG"/>
    <property type="match status" value="1"/>
</dbReference>
<dbReference type="PROSITE" id="PS50835">
    <property type="entry name" value="IG_LIKE"/>
    <property type="match status" value="1"/>
</dbReference>
<dbReference type="Ensembl" id="ENSCCRT00020053831.1">
    <property type="protein sequence ID" value="ENSCCRP00020049391.1"/>
    <property type="gene ID" value="ENSCCRG00020021983.1"/>
</dbReference>
<keyword evidence="1" id="KW-0732">Signal</keyword>
<evidence type="ECO:0000256" key="3">
    <source>
        <dbReference type="ARBA" id="ARBA00023170"/>
    </source>
</evidence>
<dbReference type="InterPro" id="IPR007110">
    <property type="entry name" value="Ig-like_dom"/>
</dbReference>
<sequence>SGVRIRSGFRIDLIFRKTRVQTAYEGGTVIINCTYKTSYSPTLFWYQQKVNKVPKYMLNRVGKTGDEDKELKDRFNAYIDTSSQSVPLTIKSLSVSDSAVYYCVLSHPLFICCYFLIISLFLYTGDVKL</sequence>
<proteinExistence type="predicted"/>
<dbReference type="SMART" id="SM00406">
    <property type="entry name" value="IGv"/>
    <property type="match status" value="1"/>
</dbReference>
<dbReference type="Pfam" id="PF07686">
    <property type="entry name" value="V-set"/>
    <property type="match status" value="1"/>
</dbReference>
<evidence type="ECO:0000256" key="1">
    <source>
        <dbReference type="ARBA" id="ARBA00022729"/>
    </source>
</evidence>
<dbReference type="GO" id="GO:0002250">
    <property type="term" value="P:adaptive immune response"/>
    <property type="evidence" value="ECO:0007669"/>
    <property type="project" value="UniProtKB-KW"/>
</dbReference>
<reference evidence="8" key="1">
    <citation type="submission" date="2025-08" db="UniProtKB">
        <authorList>
            <consortium name="Ensembl"/>
        </authorList>
    </citation>
    <scope>IDENTIFICATION</scope>
</reference>
<keyword evidence="6" id="KW-0812">Transmembrane</keyword>
<organism evidence="8 9">
    <name type="scientific">Cyprinus carpio</name>
    <name type="common">Common carp</name>
    <dbReference type="NCBI Taxonomy" id="7962"/>
    <lineage>
        <taxon>Eukaryota</taxon>
        <taxon>Metazoa</taxon>
        <taxon>Chordata</taxon>
        <taxon>Craniata</taxon>
        <taxon>Vertebrata</taxon>
        <taxon>Euteleostomi</taxon>
        <taxon>Actinopterygii</taxon>
        <taxon>Neopterygii</taxon>
        <taxon>Teleostei</taxon>
        <taxon>Ostariophysi</taxon>
        <taxon>Cypriniformes</taxon>
        <taxon>Cyprinidae</taxon>
        <taxon>Cyprininae</taxon>
        <taxon>Cyprinus</taxon>
    </lineage>
</organism>
<keyword evidence="2" id="KW-1064">Adaptive immunity</keyword>
<dbReference type="InterPro" id="IPR051287">
    <property type="entry name" value="TCR_variable_region"/>
</dbReference>
<dbReference type="Proteomes" id="UP000694701">
    <property type="component" value="Unplaced"/>
</dbReference>
<keyword evidence="6" id="KW-0472">Membrane</keyword>
<evidence type="ECO:0000256" key="2">
    <source>
        <dbReference type="ARBA" id="ARBA00023130"/>
    </source>
</evidence>
<feature type="domain" description="Ig-like" evidence="7">
    <location>
        <begin position="25"/>
        <end position="107"/>
    </location>
</feature>
<dbReference type="InterPro" id="IPR013106">
    <property type="entry name" value="Ig_V-set"/>
</dbReference>
<evidence type="ECO:0000256" key="5">
    <source>
        <dbReference type="ARBA" id="ARBA00043266"/>
    </source>
</evidence>
<dbReference type="InterPro" id="IPR036179">
    <property type="entry name" value="Ig-like_dom_sf"/>
</dbReference>
<keyword evidence="4" id="KW-0393">Immunoglobulin domain</keyword>